<keyword evidence="3" id="KW-1185">Reference proteome</keyword>
<keyword evidence="1" id="KW-0732">Signal</keyword>
<feature type="chain" id="PRO_5043126656" evidence="1">
    <location>
        <begin position="19"/>
        <end position="273"/>
    </location>
</feature>
<reference evidence="4" key="1">
    <citation type="submission" date="2017-02" db="UniProtKB">
        <authorList>
            <consortium name="WormBaseParasite"/>
        </authorList>
    </citation>
    <scope>IDENTIFICATION</scope>
</reference>
<dbReference type="AlphaFoldDB" id="A0A0N5D3V8"/>
<sequence length="273" mass="28341">MIHSVLATIIFIISQCCGQLSYGNSNYCSYCAPVSSGLGSYGFGYGSGKYGGGSYSGANYGSGSSYGSPSTFVSSIPSQNTNSYLMGNNFVPPSTANSFAMGSSGYGSNTNYGSSPSSSIGIYGSSPVDFLHLNFSKSTLNNGYGIGNTYANKNELSGCYSNNCIPSNVAINPSSAYSIHGNSNGFGVSNPSTYNMNLVAVPSVSSSNSYSSLPNTYNLPTVFSSYPVLYQGYSNQESSNVNSLNNLPVSNYQYSAKTAADDATQAKKSVPSS</sequence>
<dbReference type="WBParaSite" id="TCLT_0000762801-mRNA-1">
    <property type="protein sequence ID" value="TCLT_0000762801-mRNA-1"/>
    <property type="gene ID" value="TCLT_0000762801"/>
</dbReference>
<evidence type="ECO:0000313" key="4">
    <source>
        <dbReference type="WBParaSite" id="TCLT_0000762801-mRNA-1"/>
    </source>
</evidence>
<gene>
    <name evidence="2" type="ORF">TCLT_LOCUS7617</name>
</gene>
<evidence type="ECO:0000256" key="1">
    <source>
        <dbReference type="SAM" id="SignalP"/>
    </source>
</evidence>
<protein>
    <submittedName>
        <fullName evidence="2 4">Uncharacterized protein</fullName>
    </submittedName>
</protein>
<dbReference type="OMA" id="NGYINCY"/>
<evidence type="ECO:0000313" key="2">
    <source>
        <dbReference type="EMBL" id="VDN05092.1"/>
    </source>
</evidence>
<dbReference type="EMBL" id="UYYF01004528">
    <property type="protein sequence ID" value="VDN05092.1"/>
    <property type="molecule type" value="Genomic_DNA"/>
</dbReference>
<reference evidence="2 3" key="2">
    <citation type="submission" date="2018-11" db="EMBL/GenBank/DDBJ databases">
        <authorList>
            <consortium name="Pathogen Informatics"/>
        </authorList>
    </citation>
    <scope>NUCLEOTIDE SEQUENCE [LARGE SCALE GENOMIC DNA]</scope>
</reference>
<dbReference type="Proteomes" id="UP000276776">
    <property type="component" value="Unassembled WGS sequence"/>
</dbReference>
<accession>A0A0N5D3V8</accession>
<feature type="signal peptide" evidence="1">
    <location>
        <begin position="1"/>
        <end position="18"/>
    </location>
</feature>
<evidence type="ECO:0000313" key="3">
    <source>
        <dbReference type="Proteomes" id="UP000276776"/>
    </source>
</evidence>
<proteinExistence type="predicted"/>
<organism evidence="4">
    <name type="scientific">Thelazia callipaeda</name>
    <name type="common">Oriental eyeworm</name>
    <name type="synonym">Parasitic nematode</name>
    <dbReference type="NCBI Taxonomy" id="103827"/>
    <lineage>
        <taxon>Eukaryota</taxon>
        <taxon>Metazoa</taxon>
        <taxon>Ecdysozoa</taxon>
        <taxon>Nematoda</taxon>
        <taxon>Chromadorea</taxon>
        <taxon>Rhabditida</taxon>
        <taxon>Spirurina</taxon>
        <taxon>Spiruromorpha</taxon>
        <taxon>Thelazioidea</taxon>
        <taxon>Thelaziidae</taxon>
        <taxon>Thelazia</taxon>
    </lineage>
</organism>
<name>A0A0N5D3V8_THECL</name>